<keyword evidence="2" id="KW-1185">Reference proteome</keyword>
<name>A0ABD0L4D0_9CAEN</name>
<accession>A0ABD0L4D0</accession>
<dbReference type="AlphaFoldDB" id="A0ABD0L4D0"/>
<evidence type="ECO:0000313" key="1">
    <source>
        <dbReference type="EMBL" id="KAK7494393.1"/>
    </source>
</evidence>
<proteinExistence type="predicted"/>
<feature type="non-terminal residue" evidence="1">
    <location>
        <position position="1"/>
    </location>
</feature>
<evidence type="ECO:0000313" key="2">
    <source>
        <dbReference type="Proteomes" id="UP001519460"/>
    </source>
</evidence>
<reference evidence="1 2" key="1">
    <citation type="journal article" date="2023" name="Sci. Data">
        <title>Genome assembly of the Korean intertidal mud-creeper Batillaria attramentaria.</title>
        <authorList>
            <person name="Patra A.K."/>
            <person name="Ho P.T."/>
            <person name="Jun S."/>
            <person name="Lee S.J."/>
            <person name="Kim Y."/>
            <person name="Won Y.J."/>
        </authorList>
    </citation>
    <scope>NUCLEOTIDE SEQUENCE [LARGE SCALE GENOMIC DNA]</scope>
    <source>
        <strain evidence="1">Wonlab-2016</strain>
    </source>
</reference>
<organism evidence="1 2">
    <name type="scientific">Batillaria attramentaria</name>
    <dbReference type="NCBI Taxonomy" id="370345"/>
    <lineage>
        <taxon>Eukaryota</taxon>
        <taxon>Metazoa</taxon>
        <taxon>Spiralia</taxon>
        <taxon>Lophotrochozoa</taxon>
        <taxon>Mollusca</taxon>
        <taxon>Gastropoda</taxon>
        <taxon>Caenogastropoda</taxon>
        <taxon>Sorbeoconcha</taxon>
        <taxon>Cerithioidea</taxon>
        <taxon>Batillariidae</taxon>
        <taxon>Batillaria</taxon>
    </lineage>
</organism>
<dbReference type="EMBL" id="JACVVK020000083">
    <property type="protein sequence ID" value="KAK7494393.1"/>
    <property type="molecule type" value="Genomic_DNA"/>
</dbReference>
<comment type="caution">
    <text evidence="1">The sequence shown here is derived from an EMBL/GenBank/DDBJ whole genome shotgun (WGS) entry which is preliminary data.</text>
</comment>
<dbReference type="Proteomes" id="UP001519460">
    <property type="component" value="Unassembled WGS sequence"/>
</dbReference>
<sequence length="345" mass="37081">IVSVFVTAVAASVIPNPAEDTVNDRETRAAGCMVDGSMRTDGANFTRPATGPCVVYTCSNGEVLPASYGCVQRDGRSCVKVGETFKDGCFTYACEKEQQSEFSVSYHTRQVDWGCEYNGQCVPENHTISQACATVQCQKRGLAVGFFPVAEGCQIDSDCVDVGQSGGCQIGSDCVDVGQSVVVQCRTLTCQKENLNGITLLDVRPTKIQCVDADGQCHDSDELFDMHIDGELHHNCSCVMQDVFAVGYSCPVVIVTVEESINEAADAPGQGLKNECTDADNECHDSGEYFDMSIGGVRQCLDADDACHDSGELFDMFVNRKRQHNCTCTVHGLSSVQYACPSPSP</sequence>
<protein>
    <submittedName>
        <fullName evidence="1">Uncharacterized protein</fullName>
    </submittedName>
</protein>
<gene>
    <name evidence="1" type="ORF">BaRGS_00014285</name>
</gene>